<dbReference type="Pfam" id="PF14308">
    <property type="entry name" value="DnaJ-X"/>
    <property type="match status" value="1"/>
</dbReference>
<dbReference type="AlphaFoldDB" id="A0A835ZGB6"/>
<evidence type="ECO:0000313" key="4">
    <source>
        <dbReference type="Proteomes" id="UP000664859"/>
    </source>
</evidence>
<feature type="transmembrane region" description="Helical" evidence="1">
    <location>
        <begin position="40"/>
        <end position="61"/>
    </location>
</feature>
<dbReference type="Gene3D" id="1.10.287.110">
    <property type="entry name" value="DnaJ domain"/>
    <property type="match status" value="1"/>
</dbReference>
<dbReference type="PRINTS" id="PR00625">
    <property type="entry name" value="JDOMAIN"/>
</dbReference>
<dbReference type="PANTHER" id="PTHR44094:SF8">
    <property type="entry name" value="DNAJ HEAT SHOCK N-TERMINAL DOMAIN-CONTAINING PROTEIN-RELATED"/>
    <property type="match status" value="1"/>
</dbReference>
<dbReference type="Proteomes" id="UP000664859">
    <property type="component" value="Unassembled WGS sequence"/>
</dbReference>
<dbReference type="EMBL" id="JAFCMP010000001">
    <property type="protein sequence ID" value="KAG5193170.1"/>
    <property type="molecule type" value="Genomic_DNA"/>
</dbReference>
<dbReference type="CDD" id="cd06257">
    <property type="entry name" value="DnaJ"/>
    <property type="match status" value="1"/>
</dbReference>
<dbReference type="InterPro" id="IPR052423">
    <property type="entry name" value="EMIR"/>
</dbReference>
<dbReference type="SUPFAM" id="SSF46565">
    <property type="entry name" value="Chaperone J-domain"/>
    <property type="match status" value="1"/>
</dbReference>
<dbReference type="PROSITE" id="PS00636">
    <property type="entry name" value="DNAJ_1"/>
    <property type="match status" value="1"/>
</dbReference>
<accession>A0A835ZGB6</accession>
<feature type="transmembrane region" description="Helical" evidence="1">
    <location>
        <begin position="73"/>
        <end position="97"/>
    </location>
</feature>
<keyword evidence="1" id="KW-1133">Transmembrane helix</keyword>
<dbReference type="OrthoDB" id="10250354at2759"/>
<dbReference type="InterPro" id="IPR036869">
    <property type="entry name" value="J_dom_sf"/>
</dbReference>
<sequence length="519" mass="53972">MYVGATQPGDGEDNQAVSHPGHVEEDLMHLKKPKHAIDGLASGVGAVVKGVGGGAAMVVAAPIMGLKTSGIPGLLLGAVGGVIAGAGLALTGVGVGVAQTTRGVINTGSAISAKLHGKEWDEATERWIIYNLQEEGELVADMDEDAYLEYMRAARNGKLPDHAPSEGYGGAAAAAAAHHAPHAVVETQYYDALGVAPDASAAQIKAAYYKRALALHPDKHPGDAAAAAEFQAVAEAYQTLSDAQLREQYDKMGSEALAAAPMMDGAAFFAMVFGSEKFEALVGEMKMTTAVRNMADAKTFASPHLARASETLRQWKREVQVALNMAKLMKPLVDGEITEDSFETQMTTAAQELAGTPFGCTLLAVIGQCYSSAAKNALGGMSKVMEMFSSSGHSITTRYKTSKAVVGAAKDQAKIMAATQQMEKMGLSREASAQNVDPALIQKAAESMLELVWRMSVLEIEATLASACKKLLHDHGVDEAARKMRAKALLITGKVFVATAGSGADGGAPIDVAAATAAN</sequence>
<feature type="domain" description="J" evidence="2">
    <location>
        <begin position="188"/>
        <end position="253"/>
    </location>
</feature>
<name>A0A835ZGB6_9STRA</name>
<gene>
    <name evidence="3" type="ORF">JKP88DRAFT_1812</name>
</gene>
<evidence type="ECO:0000259" key="2">
    <source>
        <dbReference type="PROSITE" id="PS50076"/>
    </source>
</evidence>
<dbReference type="PROSITE" id="PS50076">
    <property type="entry name" value="DNAJ_2"/>
    <property type="match status" value="1"/>
</dbReference>
<comment type="caution">
    <text evidence="3">The sequence shown here is derived from an EMBL/GenBank/DDBJ whole genome shotgun (WGS) entry which is preliminary data.</text>
</comment>
<dbReference type="InterPro" id="IPR026894">
    <property type="entry name" value="DnaJ_X"/>
</dbReference>
<protein>
    <submittedName>
        <fullName evidence="3">X-domain of DnaJ-containing-domain-containing protein</fullName>
    </submittedName>
</protein>
<reference evidence="3" key="1">
    <citation type="submission" date="2021-02" db="EMBL/GenBank/DDBJ databases">
        <title>First Annotated Genome of the Yellow-green Alga Tribonema minus.</title>
        <authorList>
            <person name="Mahan K.M."/>
        </authorList>
    </citation>
    <scope>NUCLEOTIDE SEQUENCE</scope>
    <source>
        <strain evidence="3">UTEX B ZZ1240</strain>
    </source>
</reference>
<dbReference type="SMART" id="SM00271">
    <property type="entry name" value="DnaJ"/>
    <property type="match status" value="1"/>
</dbReference>
<evidence type="ECO:0000256" key="1">
    <source>
        <dbReference type="SAM" id="Phobius"/>
    </source>
</evidence>
<organism evidence="3 4">
    <name type="scientific">Tribonema minus</name>
    <dbReference type="NCBI Taxonomy" id="303371"/>
    <lineage>
        <taxon>Eukaryota</taxon>
        <taxon>Sar</taxon>
        <taxon>Stramenopiles</taxon>
        <taxon>Ochrophyta</taxon>
        <taxon>PX clade</taxon>
        <taxon>Xanthophyceae</taxon>
        <taxon>Tribonematales</taxon>
        <taxon>Tribonemataceae</taxon>
        <taxon>Tribonema</taxon>
    </lineage>
</organism>
<evidence type="ECO:0000313" key="3">
    <source>
        <dbReference type="EMBL" id="KAG5193170.1"/>
    </source>
</evidence>
<proteinExistence type="predicted"/>
<dbReference type="Pfam" id="PF00226">
    <property type="entry name" value="DnaJ"/>
    <property type="match status" value="1"/>
</dbReference>
<keyword evidence="1" id="KW-0812">Transmembrane</keyword>
<keyword evidence="1" id="KW-0472">Membrane</keyword>
<dbReference type="PANTHER" id="PTHR44094">
    <property type="entry name" value="DNAJ HEAT SHOCK N-TERMINAL DOMAIN-CONTAINING PROTEIN"/>
    <property type="match status" value="1"/>
</dbReference>
<dbReference type="InterPro" id="IPR001623">
    <property type="entry name" value="DnaJ_domain"/>
</dbReference>
<keyword evidence="4" id="KW-1185">Reference proteome</keyword>
<dbReference type="InterPro" id="IPR018253">
    <property type="entry name" value="DnaJ_domain_CS"/>
</dbReference>